<dbReference type="InterPro" id="IPR000903">
    <property type="entry name" value="NMT"/>
</dbReference>
<dbReference type="FunFam" id="3.40.630.30:FF:000056">
    <property type="entry name" value="Glycylpeptide N-tetradecanoyltransferase"/>
    <property type="match status" value="1"/>
</dbReference>
<evidence type="ECO:0000256" key="4">
    <source>
        <dbReference type="ARBA" id="ARBA00011245"/>
    </source>
</evidence>
<protein>
    <recommendedName>
        <fullName evidence="6 11">Glycylpeptide N-tetradecanoyltransferase</fullName>
        <ecNumber evidence="5 11">2.3.1.97</ecNumber>
    </recommendedName>
</protein>
<dbReference type="InterPro" id="IPR022678">
    <property type="entry name" value="NMT_CS"/>
</dbReference>
<evidence type="ECO:0000256" key="2">
    <source>
        <dbReference type="ARBA" id="ARBA00004496"/>
    </source>
</evidence>
<accession>A0AAI8V7W2</accession>
<dbReference type="Pfam" id="PF02799">
    <property type="entry name" value="NMT_C"/>
    <property type="match status" value="1"/>
</dbReference>
<dbReference type="EMBL" id="CAUWAG010000003">
    <property type="protein sequence ID" value="CAJ2499702.1"/>
    <property type="molecule type" value="Genomic_DNA"/>
</dbReference>
<dbReference type="GO" id="GO:0004379">
    <property type="term" value="F:glycylpeptide N-tetradecanoyltransferase activity"/>
    <property type="evidence" value="ECO:0007669"/>
    <property type="project" value="UniProtKB-EC"/>
</dbReference>
<keyword evidence="8 11" id="KW-0808">Transferase</keyword>
<evidence type="ECO:0000259" key="15">
    <source>
        <dbReference type="Pfam" id="PF02799"/>
    </source>
</evidence>
<keyword evidence="7" id="KW-0963">Cytoplasm</keyword>
<evidence type="ECO:0000313" key="16">
    <source>
        <dbReference type="EMBL" id="CAJ2499702.1"/>
    </source>
</evidence>
<sequence>MAEESKPVVKGKGKEKGKEKDKEKAAKKLHKALDGLSNDQVSQLLDLNPALANELAGASDDDPKAAANALKHLDLQEIMTGLASSGKNVKDMGAYKFWATQPVPKFGDEADANKTVEEGPIKVQTVDEVPKDPAPMYEGFEWSTLDLLDDAQLKEVWELLNGHYVEDDEAMFRFNYSPSILKWAMMPPGWKKEWHRGVRAAKSRKLVAFIAAIPVELRIRTKVLHASEVNFLCIHKKLRAKRLAPVLIKEITRLCNLEGIFQAIYTGGIVLPRPVSTCRYYHRAINWQKLYDVGFSPLPPNSKPQFQIKKYAVPERTSLRGLREMQKKDVAAVQDLLTRYLAKYDMAAEFDKSEVEHWLLHNKKNALEEQVVWTYVVEDEHKKITDFVSFYCLASSVINHPKHSNVKAAYLFYYATETGLTIPADKDAVQGRLKALISDSLVYCKQYKFDVYNALSLMDNGLFLEELKFGPGDGQLHYYLFNYRANPISGGVDKKNRLDTEALSGIGTRRQNVQCPREDMCQYMLLKWYCDECGAWYTSDEVKVVDCDAFETTGDCEQKDLVREEESDAGGLCDDCTQEHAS</sequence>
<comment type="similarity">
    <text evidence="3 12">Belongs to the NMT family.</text>
</comment>
<organism evidence="16 17">
    <name type="scientific">Anthostomella pinea</name>
    <dbReference type="NCBI Taxonomy" id="933095"/>
    <lineage>
        <taxon>Eukaryota</taxon>
        <taxon>Fungi</taxon>
        <taxon>Dikarya</taxon>
        <taxon>Ascomycota</taxon>
        <taxon>Pezizomycotina</taxon>
        <taxon>Sordariomycetes</taxon>
        <taxon>Xylariomycetidae</taxon>
        <taxon>Xylariales</taxon>
        <taxon>Xylariaceae</taxon>
        <taxon>Anthostomella</taxon>
    </lineage>
</organism>
<dbReference type="SUPFAM" id="SSF55729">
    <property type="entry name" value="Acyl-CoA N-acyltransferases (Nat)"/>
    <property type="match status" value="2"/>
</dbReference>
<dbReference type="Pfam" id="PF01233">
    <property type="entry name" value="NMT"/>
    <property type="match status" value="1"/>
</dbReference>
<gene>
    <name evidence="16" type="ORF">KHLLAP_LOCUS170</name>
</gene>
<dbReference type="GO" id="GO:0005737">
    <property type="term" value="C:cytoplasm"/>
    <property type="evidence" value="ECO:0007669"/>
    <property type="project" value="UniProtKB-SubCell"/>
</dbReference>
<evidence type="ECO:0000256" key="8">
    <source>
        <dbReference type="ARBA" id="ARBA00022679"/>
    </source>
</evidence>
<comment type="subcellular location">
    <subcellularLocation>
        <location evidence="2">Cytoplasm</location>
    </subcellularLocation>
</comment>
<dbReference type="InterPro" id="IPR022676">
    <property type="entry name" value="NMT_N"/>
</dbReference>
<dbReference type="AlphaFoldDB" id="A0AAI8V7W2"/>
<keyword evidence="17" id="KW-1185">Reference proteome</keyword>
<evidence type="ECO:0000256" key="5">
    <source>
        <dbReference type="ARBA" id="ARBA00012923"/>
    </source>
</evidence>
<dbReference type="Proteomes" id="UP001295740">
    <property type="component" value="Unassembled WGS sequence"/>
</dbReference>
<keyword evidence="9 11" id="KW-0012">Acyltransferase</keyword>
<evidence type="ECO:0000256" key="10">
    <source>
        <dbReference type="ARBA" id="ARBA00048276"/>
    </source>
</evidence>
<feature type="compositionally biased region" description="Basic and acidic residues" evidence="13">
    <location>
        <begin position="1"/>
        <end position="26"/>
    </location>
</feature>
<proteinExistence type="inferred from homology"/>
<evidence type="ECO:0000256" key="9">
    <source>
        <dbReference type="ARBA" id="ARBA00023315"/>
    </source>
</evidence>
<feature type="domain" description="Glycylpeptide N-tetradecanoyltransferase C-terminal" evidence="15">
    <location>
        <begin position="292"/>
        <end position="501"/>
    </location>
</feature>
<evidence type="ECO:0000256" key="7">
    <source>
        <dbReference type="ARBA" id="ARBA00022490"/>
    </source>
</evidence>
<comment type="caution">
    <text evidence="16">The sequence shown here is derived from an EMBL/GenBank/DDBJ whole genome shotgun (WGS) entry which is preliminary data.</text>
</comment>
<dbReference type="FunFam" id="3.40.630.30:FF:000042">
    <property type="entry name" value="Glycylpeptide N-tetradecanoyltransferase"/>
    <property type="match status" value="1"/>
</dbReference>
<comment type="subunit">
    <text evidence="4">Monomer.</text>
</comment>
<evidence type="ECO:0000256" key="6">
    <source>
        <dbReference type="ARBA" id="ARBA00022240"/>
    </source>
</evidence>
<dbReference type="Gene3D" id="3.40.630.30">
    <property type="match status" value="2"/>
</dbReference>
<comment type="function">
    <text evidence="1 11">Adds a myristoyl group to the N-terminal glycine residue of certain cellular proteins.</text>
</comment>
<feature type="domain" description="Glycylpeptide N-tetradecanoyltransferase N-terminal" evidence="14">
    <location>
        <begin position="123"/>
        <end position="278"/>
    </location>
</feature>
<evidence type="ECO:0000256" key="11">
    <source>
        <dbReference type="RuleBase" id="RU000586"/>
    </source>
</evidence>
<dbReference type="EC" id="2.3.1.97" evidence="5 11"/>
<dbReference type="PANTHER" id="PTHR11377">
    <property type="entry name" value="N-MYRISTOYL TRANSFERASE"/>
    <property type="match status" value="1"/>
</dbReference>
<reference evidence="16" key="1">
    <citation type="submission" date="2023-10" db="EMBL/GenBank/DDBJ databases">
        <authorList>
            <person name="Hackl T."/>
        </authorList>
    </citation>
    <scope>NUCLEOTIDE SEQUENCE</scope>
</reference>
<comment type="catalytic activity">
    <reaction evidence="10 11">
        <text>N-terminal glycyl-[protein] + tetradecanoyl-CoA = N-tetradecanoylglycyl-[protein] + CoA + H(+)</text>
        <dbReference type="Rhea" id="RHEA:15521"/>
        <dbReference type="Rhea" id="RHEA-COMP:12666"/>
        <dbReference type="Rhea" id="RHEA-COMP:12667"/>
        <dbReference type="ChEBI" id="CHEBI:15378"/>
        <dbReference type="ChEBI" id="CHEBI:57287"/>
        <dbReference type="ChEBI" id="CHEBI:57385"/>
        <dbReference type="ChEBI" id="CHEBI:64723"/>
        <dbReference type="ChEBI" id="CHEBI:133050"/>
        <dbReference type="EC" id="2.3.1.97"/>
    </reaction>
</comment>
<dbReference type="PANTHER" id="PTHR11377:SF5">
    <property type="entry name" value="GLYCYLPEPTIDE N-TETRADECANOYLTRANSFERASE"/>
    <property type="match status" value="1"/>
</dbReference>
<dbReference type="InterPro" id="IPR016181">
    <property type="entry name" value="Acyl_CoA_acyltransferase"/>
</dbReference>
<dbReference type="PROSITE" id="PS00976">
    <property type="entry name" value="NMT_2"/>
    <property type="match status" value="1"/>
</dbReference>
<evidence type="ECO:0000256" key="13">
    <source>
        <dbReference type="SAM" id="MobiDB-lite"/>
    </source>
</evidence>
<dbReference type="InterPro" id="IPR022677">
    <property type="entry name" value="NMT_C"/>
</dbReference>
<name>A0AAI8V7W2_9PEZI</name>
<evidence type="ECO:0000256" key="12">
    <source>
        <dbReference type="RuleBase" id="RU004178"/>
    </source>
</evidence>
<dbReference type="PROSITE" id="PS00975">
    <property type="entry name" value="NMT_1"/>
    <property type="match status" value="1"/>
</dbReference>
<evidence type="ECO:0000313" key="17">
    <source>
        <dbReference type="Proteomes" id="UP001295740"/>
    </source>
</evidence>
<evidence type="ECO:0000256" key="1">
    <source>
        <dbReference type="ARBA" id="ARBA00003900"/>
    </source>
</evidence>
<feature type="region of interest" description="Disordered" evidence="13">
    <location>
        <begin position="1"/>
        <end position="35"/>
    </location>
</feature>
<evidence type="ECO:0000256" key="3">
    <source>
        <dbReference type="ARBA" id="ARBA00009469"/>
    </source>
</evidence>
<evidence type="ECO:0000259" key="14">
    <source>
        <dbReference type="Pfam" id="PF01233"/>
    </source>
</evidence>